<reference evidence="2 3" key="1">
    <citation type="submission" date="2014-05" db="EMBL/GenBank/DDBJ databases">
        <title>De novo Genome Sequence of Spirocheata sp.</title>
        <authorList>
            <person name="Shivani Y."/>
            <person name="Subhash Y."/>
            <person name="Tushar L."/>
            <person name="Sasikala C."/>
            <person name="Ramana C.V."/>
        </authorList>
    </citation>
    <scope>NUCLEOTIDE SEQUENCE [LARGE SCALE GENOMIC DNA]</scope>
    <source>
        <strain evidence="2 3">JC230</strain>
    </source>
</reference>
<keyword evidence="3" id="KW-1185">Reference proteome</keyword>
<evidence type="ECO:0000313" key="3">
    <source>
        <dbReference type="Proteomes" id="UP000029692"/>
    </source>
</evidence>
<keyword evidence="1" id="KW-1133">Transmembrane helix</keyword>
<organism evidence="2 3">
    <name type="scientific">Spirochaeta lutea</name>
    <dbReference type="NCBI Taxonomy" id="1480694"/>
    <lineage>
        <taxon>Bacteria</taxon>
        <taxon>Pseudomonadati</taxon>
        <taxon>Spirochaetota</taxon>
        <taxon>Spirochaetia</taxon>
        <taxon>Spirochaetales</taxon>
        <taxon>Spirochaetaceae</taxon>
        <taxon>Spirochaeta</taxon>
    </lineage>
</organism>
<feature type="transmembrane region" description="Helical" evidence="1">
    <location>
        <begin position="168"/>
        <end position="187"/>
    </location>
</feature>
<name>A0A098QUP4_9SPIO</name>
<feature type="transmembrane region" description="Helical" evidence="1">
    <location>
        <begin position="20"/>
        <end position="40"/>
    </location>
</feature>
<feature type="transmembrane region" description="Helical" evidence="1">
    <location>
        <begin position="52"/>
        <end position="71"/>
    </location>
</feature>
<protein>
    <recommendedName>
        <fullName evidence="4">O-antigen polymerase</fullName>
    </recommendedName>
</protein>
<dbReference type="AlphaFoldDB" id="A0A098QUP4"/>
<dbReference type="eggNOG" id="ENOG50335RR">
    <property type="taxonomic scope" value="Bacteria"/>
</dbReference>
<comment type="caution">
    <text evidence="2">The sequence shown here is derived from an EMBL/GenBank/DDBJ whole genome shotgun (WGS) entry which is preliminary data.</text>
</comment>
<evidence type="ECO:0008006" key="4">
    <source>
        <dbReference type="Google" id="ProtNLM"/>
    </source>
</evidence>
<accession>A0A098QUP4</accession>
<proteinExistence type="predicted"/>
<feature type="transmembrane region" description="Helical" evidence="1">
    <location>
        <begin position="295"/>
        <end position="315"/>
    </location>
</feature>
<evidence type="ECO:0000256" key="1">
    <source>
        <dbReference type="SAM" id="Phobius"/>
    </source>
</evidence>
<gene>
    <name evidence="2" type="ORF">DC28_12800</name>
</gene>
<dbReference type="Proteomes" id="UP000029692">
    <property type="component" value="Unassembled WGS sequence"/>
</dbReference>
<keyword evidence="1" id="KW-0472">Membrane</keyword>
<feature type="transmembrane region" description="Helical" evidence="1">
    <location>
        <begin position="120"/>
        <end position="148"/>
    </location>
</feature>
<keyword evidence="1" id="KW-0812">Transmembrane</keyword>
<evidence type="ECO:0000313" key="2">
    <source>
        <dbReference type="EMBL" id="KGE71123.1"/>
    </source>
</evidence>
<sequence>MFIWMVFSFALHPASLQNLFWGIFTLSSFLITPLLLKRLCENVDIGKILKKYIVLEFGFYIIQYTLLVLNYRTINPFSATLAAGDFLSGTSIGNSHQIAVTMGLISLYYLPKVIDKSVTWAWFFLPLIMFLASSYVSAFIVFGITMIIYLVRNIYWELKKLRIKKKSFVLLTGIFLVALIFAISQFGNIQYGLNVINTVGGSNTPRKIIGLQKTFLELPSESSELIFTGTGLGTYSSRAALITGGEYLTPQPSFIPTTPSFYTKKYILPLWNRELTKRGSENSVANQPFVQFQSIFGEGGVIALLLFIAGFLVLLKGRVKDKSVFLLVVFALGIFFFDMWVEYPSFALFFWFLVYAEKKEVKKIEY</sequence>
<dbReference type="EMBL" id="JNUP01000069">
    <property type="protein sequence ID" value="KGE71123.1"/>
    <property type="molecule type" value="Genomic_DNA"/>
</dbReference>
<feature type="transmembrane region" description="Helical" evidence="1">
    <location>
        <begin position="324"/>
        <end position="341"/>
    </location>
</feature>